<dbReference type="Proteomes" id="UP001211894">
    <property type="component" value="Unassembled WGS sequence"/>
</dbReference>
<sequence>MKFKRVAFHFIPRMNLLILKKDKNPPSTPQSMLSIIRKQLLKNDITALGP</sequence>
<gene>
    <name evidence="1" type="ORF">PJ311_01150</name>
</gene>
<comment type="caution">
    <text evidence="1">The sequence shown here is derived from an EMBL/GenBank/DDBJ whole genome shotgun (WGS) entry which is preliminary data.</text>
</comment>
<reference evidence="1 2" key="1">
    <citation type="submission" date="2023-01" db="EMBL/GenBank/DDBJ databases">
        <title>Bacillus changyiensis sp. nov., isolated from a coastal deposit.</title>
        <authorList>
            <person name="Xiao G."/>
            <person name="Lai Q."/>
            <person name="Hu Z."/>
            <person name="Shao Z."/>
        </authorList>
    </citation>
    <scope>NUCLEOTIDE SEQUENCE [LARGE SCALE GENOMIC DNA]</scope>
    <source>
        <strain evidence="1 2">CLL-7-23</strain>
    </source>
</reference>
<proteinExistence type="predicted"/>
<keyword evidence="2" id="KW-1185">Reference proteome</keyword>
<dbReference type="RefSeq" id="WP_271339076.1">
    <property type="nucleotide sequence ID" value="NZ_JAQKAB010000001.1"/>
</dbReference>
<accession>A0ABT4WYT9</accession>
<evidence type="ECO:0000313" key="1">
    <source>
        <dbReference type="EMBL" id="MDA7025211.1"/>
    </source>
</evidence>
<dbReference type="EMBL" id="JAQKAB010000001">
    <property type="protein sequence ID" value="MDA7025211.1"/>
    <property type="molecule type" value="Genomic_DNA"/>
</dbReference>
<name>A0ABT4WYT9_9BACI</name>
<protein>
    <submittedName>
        <fullName evidence="1">Uncharacterized protein</fullName>
    </submittedName>
</protein>
<organism evidence="1 2">
    <name type="scientific">Bacillus changyiensis</name>
    <dbReference type="NCBI Taxonomy" id="3004103"/>
    <lineage>
        <taxon>Bacteria</taxon>
        <taxon>Bacillati</taxon>
        <taxon>Bacillota</taxon>
        <taxon>Bacilli</taxon>
        <taxon>Bacillales</taxon>
        <taxon>Bacillaceae</taxon>
        <taxon>Bacillus</taxon>
    </lineage>
</organism>
<evidence type="ECO:0000313" key="2">
    <source>
        <dbReference type="Proteomes" id="UP001211894"/>
    </source>
</evidence>